<dbReference type="EMBL" id="CBMG010003009">
    <property type="protein sequence ID" value="CEG03882.1"/>
    <property type="molecule type" value="Genomic_DNA"/>
</dbReference>
<dbReference type="AlphaFoldDB" id="A0A090MG44"/>
<protein>
    <submittedName>
        <fullName evidence="2">WGS project CBMG000000000 data, contig CS5907-c003024</fullName>
    </submittedName>
</protein>
<sequence length="310" mass="34851">MANKSSTQDESVAPEDLSKMLGRSWDTVYQTSPDGETYISPQCLNGTPVHKITEKGDYWKIGWNSLDAYLAQEKAEEELKADARQRYTLTPGSKTAKDALKLHTDNVSKHRRIRDIFGPDSSYHPNQLVSKHHLPPEGLCQKELMYRMACKVADLRILHQKGELAMDPWDLFRWRVSLKLRSCMDFAAQSGRDYIRTIAYKLCEDSGLHSSSKKYEDSLLRKAILRSADYQHRASSFGKPGGPKKIGNGSKVSRAKVEPLSSSSSIPAMVAARVEKRQKKASQPSTYQGVNAYRAQQADKQLSRNGDSKL</sequence>
<feature type="region of interest" description="Disordered" evidence="1">
    <location>
        <begin position="233"/>
        <end position="310"/>
    </location>
</feature>
<evidence type="ECO:0000256" key="1">
    <source>
        <dbReference type="SAM" id="MobiDB-lite"/>
    </source>
</evidence>
<proteinExistence type="predicted"/>
<name>A0A090MG44_9HYPO</name>
<feature type="compositionally biased region" description="Polar residues" evidence="1">
    <location>
        <begin position="298"/>
        <end position="310"/>
    </location>
</feature>
<evidence type="ECO:0000313" key="2">
    <source>
        <dbReference type="EMBL" id="CEG03882.1"/>
    </source>
</evidence>
<comment type="caution">
    <text evidence="2">The sequence shown here is derived from an EMBL/GenBank/DDBJ whole genome shotgun (WGS) entry which is preliminary data.</text>
</comment>
<gene>
    <name evidence="2" type="ORF">BN851_0129930</name>
</gene>
<reference evidence="2" key="1">
    <citation type="submission" date="2013-05" db="EMBL/GenBank/DDBJ databases">
        <title>Draft genome sequences of six wheat associated Fusarium spp. isolates.</title>
        <authorList>
            <person name="Moolhuijzen P.M."/>
            <person name="Manners J.M."/>
            <person name="Wilcox S."/>
            <person name="Bellgard M.I."/>
            <person name="Gardiner D.M."/>
        </authorList>
    </citation>
    <scope>NUCLEOTIDE SEQUENCE</scope>
    <source>
        <strain evidence="2">CS5907</strain>
    </source>
</reference>
<organism evidence="2">
    <name type="scientific">Fusarium acuminatum CS5907</name>
    <dbReference type="NCBI Taxonomy" id="1318461"/>
    <lineage>
        <taxon>Eukaryota</taxon>
        <taxon>Fungi</taxon>
        <taxon>Dikarya</taxon>
        <taxon>Ascomycota</taxon>
        <taxon>Pezizomycotina</taxon>
        <taxon>Sordariomycetes</taxon>
        <taxon>Hypocreomycetidae</taxon>
        <taxon>Hypocreales</taxon>
        <taxon>Nectriaceae</taxon>
        <taxon>Fusarium</taxon>
        <taxon>Fusarium tricinctum species complex</taxon>
    </lineage>
</organism>
<accession>A0A090MG44</accession>